<dbReference type="InterPro" id="IPR017853">
    <property type="entry name" value="GH"/>
</dbReference>
<proteinExistence type="predicted"/>
<dbReference type="SUPFAM" id="SSF51445">
    <property type="entry name" value="(Trans)glycosidases"/>
    <property type="match status" value="1"/>
</dbReference>
<sequence length="495" mass="55568">MRLNPRCLPIPALFFTCLLPLAAQTPAQPASATSLLFPTNPAPAYNGTKEFSIDIKSTKMNKVDGKDVWAPQQVNRTRVMEQLAGFTPKILPTDKWGGRLDRTESATGFFYTKKVDGRWWVIDPAGHEYFNIALVELAPSHSPNGKAAMEKLYGDKATWMKKTHALLLQNGFNSAGAWSDVDAIRASTLQPNHPLSYTVILNFMADYGKKRGGLHDTPGHAGFPNDTIFVFDPGFQKYVEEAAKQVRQYAADPNLFGYFSDNELPLSRKNLDGYLNLPHNEPGYIAAKKWLDEHKGTASPDELNKQFLAYEADLYYSIVSSALRKNDPNHMFLGSRNTGEARNDEEVFRALGKYSDCISINYYNSWTPDSSLLANWERWSGKPQIITEWYTKAADSGMPNTTGAGWLVATQAERGEFYQNFVLGLIASKSIVGWQWFKYQDNDPNDPHAELSNKDANKGVVNIQFKNYGPLLERMRQLNPNAYALADYFDKAAKP</sequence>
<evidence type="ECO:0008006" key="4">
    <source>
        <dbReference type="Google" id="ProtNLM"/>
    </source>
</evidence>
<organism evidence="2 3">
    <name type="scientific">Granulicella rosea</name>
    <dbReference type="NCBI Taxonomy" id="474952"/>
    <lineage>
        <taxon>Bacteria</taxon>
        <taxon>Pseudomonadati</taxon>
        <taxon>Acidobacteriota</taxon>
        <taxon>Terriglobia</taxon>
        <taxon>Terriglobales</taxon>
        <taxon>Acidobacteriaceae</taxon>
        <taxon>Granulicella</taxon>
    </lineage>
</organism>
<keyword evidence="1" id="KW-0732">Signal</keyword>
<dbReference type="EMBL" id="FZOU01000012">
    <property type="protein sequence ID" value="SNT41120.1"/>
    <property type="molecule type" value="Genomic_DNA"/>
</dbReference>
<evidence type="ECO:0000313" key="2">
    <source>
        <dbReference type="EMBL" id="SNT41120.1"/>
    </source>
</evidence>
<keyword evidence="3" id="KW-1185">Reference proteome</keyword>
<reference evidence="2 3" key="1">
    <citation type="submission" date="2017-06" db="EMBL/GenBank/DDBJ databases">
        <authorList>
            <person name="Kim H.J."/>
            <person name="Triplett B.A."/>
        </authorList>
    </citation>
    <scope>NUCLEOTIDE SEQUENCE [LARGE SCALE GENOMIC DNA]</scope>
    <source>
        <strain evidence="2 3">DSM 18704</strain>
    </source>
</reference>
<protein>
    <recommendedName>
        <fullName evidence="4">Agarase</fullName>
    </recommendedName>
</protein>
<name>A0A239MF67_9BACT</name>
<evidence type="ECO:0000313" key="3">
    <source>
        <dbReference type="Proteomes" id="UP000198356"/>
    </source>
</evidence>
<feature type="signal peptide" evidence="1">
    <location>
        <begin position="1"/>
        <end position="22"/>
    </location>
</feature>
<accession>A0A239MF67</accession>
<dbReference type="AlphaFoldDB" id="A0A239MF67"/>
<gene>
    <name evidence="2" type="ORF">SAMN05421770_1127</name>
</gene>
<evidence type="ECO:0000256" key="1">
    <source>
        <dbReference type="SAM" id="SignalP"/>
    </source>
</evidence>
<dbReference type="Proteomes" id="UP000198356">
    <property type="component" value="Unassembled WGS sequence"/>
</dbReference>
<dbReference type="RefSeq" id="WP_142988458.1">
    <property type="nucleotide sequence ID" value="NZ_FZOU01000012.1"/>
</dbReference>
<dbReference type="OrthoDB" id="128463at2"/>
<feature type="chain" id="PRO_5013009218" description="Agarase" evidence="1">
    <location>
        <begin position="23"/>
        <end position="495"/>
    </location>
</feature>
<dbReference type="Gene3D" id="3.20.20.80">
    <property type="entry name" value="Glycosidases"/>
    <property type="match status" value="2"/>
</dbReference>